<dbReference type="GeneID" id="8619453"/>
<dbReference type="KEGG" id="ddi:DDB_G0274711"/>
<dbReference type="AlphaFoldDB" id="Q556E4"/>
<gene>
    <name evidence="1" type="ORF">DDB_G0274711</name>
</gene>
<dbReference type="InParanoid" id="Q556E4"/>
<dbReference type="HOGENOM" id="CLU_2563206_0_0_1"/>
<dbReference type="RefSeq" id="XP_644023.1">
    <property type="nucleotide sequence ID" value="XM_638931.1"/>
</dbReference>
<protein>
    <submittedName>
        <fullName evidence="1">Uncharacterized protein</fullName>
    </submittedName>
</protein>
<sequence>MNRMSNVEYLKAIQEYKDREIREIKEIKERSMAELNKKKPFLLDIYHRAQLKIESETCLFFATSTEKRIYCMYKKKIKKNKK</sequence>
<accession>Q556E4</accession>
<keyword evidence="2" id="KW-1185">Reference proteome</keyword>
<proteinExistence type="predicted"/>
<dbReference type="VEuPathDB" id="AmoebaDB:DDB_G0274711"/>
<dbReference type="Proteomes" id="UP000002195">
    <property type="component" value="Unassembled WGS sequence"/>
</dbReference>
<dbReference type="SMR" id="Q556E4"/>
<evidence type="ECO:0000313" key="2">
    <source>
        <dbReference type="Proteomes" id="UP000002195"/>
    </source>
</evidence>
<reference evidence="1 2" key="1">
    <citation type="journal article" date="2005" name="Nature">
        <title>The genome of the social amoeba Dictyostelium discoideum.</title>
        <authorList>
            <consortium name="The Dictyostelium discoideum Sequencing Consortium"/>
            <person name="Eichinger L."/>
            <person name="Pachebat J.A."/>
            <person name="Glockner G."/>
            <person name="Rajandream M.A."/>
            <person name="Sucgang R."/>
            <person name="Berriman M."/>
            <person name="Song J."/>
            <person name="Olsen R."/>
            <person name="Szafranski K."/>
            <person name="Xu Q."/>
            <person name="Tunggal B."/>
            <person name="Kummerfeld S."/>
            <person name="Madera M."/>
            <person name="Konfortov B.A."/>
            <person name="Rivero F."/>
            <person name="Bankier A.T."/>
            <person name="Lehmann R."/>
            <person name="Hamlin N."/>
            <person name="Davies R."/>
            <person name="Gaudet P."/>
            <person name="Fey P."/>
            <person name="Pilcher K."/>
            <person name="Chen G."/>
            <person name="Saunders D."/>
            <person name="Sodergren E."/>
            <person name="Davis P."/>
            <person name="Kerhornou A."/>
            <person name="Nie X."/>
            <person name="Hall N."/>
            <person name="Anjard C."/>
            <person name="Hemphill L."/>
            <person name="Bason N."/>
            <person name="Farbrother P."/>
            <person name="Desany B."/>
            <person name="Just E."/>
            <person name="Morio T."/>
            <person name="Rost R."/>
            <person name="Churcher C."/>
            <person name="Cooper J."/>
            <person name="Haydock S."/>
            <person name="van Driessche N."/>
            <person name="Cronin A."/>
            <person name="Goodhead I."/>
            <person name="Muzny D."/>
            <person name="Mourier T."/>
            <person name="Pain A."/>
            <person name="Lu M."/>
            <person name="Harper D."/>
            <person name="Lindsay R."/>
            <person name="Hauser H."/>
            <person name="James K."/>
            <person name="Quiles M."/>
            <person name="Madan Babu M."/>
            <person name="Saito T."/>
            <person name="Buchrieser C."/>
            <person name="Wardroper A."/>
            <person name="Felder M."/>
            <person name="Thangavelu M."/>
            <person name="Johnson D."/>
            <person name="Knights A."/>
            <person name="Loulseged H."/>
            <person name="Mungall K."/>
            <person name="Oliver K."/>
            <person name="Price C."/>
            <person name="Quail M.A."/>
            <person name="Urushihara H."/>
            <person name="Hernandez J."/>
            <person name="Rabbinowitsch E."/>
            <person name="Steffen D."/>
            <person name="Sanders M."/>
            <person name="Ma J."/>
            <person name="Kohara Y."/>
            <person name="Sharp S."/>
            <person name="Simmonds M."/>
            <person name="Spiegler S."/>
            <person name="Tivey A."/>
            <person name="Sugano S."/>
            <person name="White B."/>
            <person name="Walker D."/>
            <person name="Woodward J."/>
            <person name="Winckler T."/>
            <person name="Tanaka Y."/>
            <person name="Shaulsky G."/>
            <person name="Schleicher M."/>
            <person name="Weinstock G."/>
            <person name="Rosenthal A."/>
            <person name="Cox E.C."/>
            <person name="Chisholm R.L."/>
            <person name="Gibbs R."/>
            <person name="Loomis W.F."/>
            <person name="Platzer M."/>
            <person name="Kay R.R."/>
            <person name="Williams J."/>
            <person name="Dear P.H."/>
            <person name="Noegel A.A."/>
            <person name="Barrell B."/>
            <person name="Kuspa A."/>
        </authorList>
    </citation>
    <scope>NUCLEOTIDE SEQUENCE [LARGE SCALE GENOMIC DNA]</scope>
    <source>
        <strain evidence="1 2">AX4</strain>
    </source>
</reference>
<name>Q556E4_DICDI</name>
<dbReference type="dictyBase" id="DDB_G0274711"/>
<dbReference type="PaxDb" id="44689-DDB0203256"/>
<comment type="caution">
    <text evidence="1">The sequence shown here is derived from an EMBL/GenBank/DDBJ whole genome shotgun (WGS) entry which is preliminary data.</text>
</comment>
<evidence type="ECO:0000313" key="1">
    <source>
        <dbReference type="EMBL" id="EAL70248.1"/>
    </source>
</evidence>
<dbReference type="EMBL" id="AAFI02000012">
    <property type="protein sequence ID" value="EAL70248.1"/>
    <property type="molecule type" value="Genomic_DNA"/>
</dbReference>
<organism evidence="1 2">
    <name type="scientific">Dictyostelium discoideum</name>
    <name type="common">Social amoeba</name>
    <dbReference type="NCBI Taxonomy" id="44689"/>
    <lineage>
        <taxon>Eukaryota</taxon>
        <taxon>Amoebozoa</taxon>
        <taxon>Evosea</taxon>
        <taxon>Eumycetozoa</taxon>
        <taxon>Dictyostelia</taxon>
        <taxon>Dictyosteliales</taxon>
        <taxon>Dictyosteliaceae</taxon>
        <taxon>Dictyostelium</taxon>
    </lineage>
</organism>